<dbReference type="EMBL" id="JRKL02000419">
    <property type="protein sequence ID" value="KAF3971531.1"/>
    <property type="molecule type" value="Genomic_DNA"/>
</dbReference>
<dbReference type="InterPro" id="IPR001394">
    <property type="entry name" value="Peptidase_C19_UCH"/>
</dbReference>
<dbReference type="InterPro" id="IPR038765">
    <property type="entry name" value="Papain-like_cys_pep_sf"/>
</dbReference>
<comment type="catalytic activity">
    <reaction evidence="2">
        <text>Thiol-dependent hydrolysis of ester, thioester, amide, peptide and isopeptide bonds formed by the C-terminal Gly of ubiquitin (a 76-residue protein attached to proteins as an intracellular targeting signal).</text>
        <dbReference type="EC" id="3.4.19.12"/>
    </reaction>
</comment>
<evidence type="ECO:0000256" key="2">
    <source>
        <dbReference type="RuleBase" id="RU366025"/>
    </source>
</evidence>
<evidence type="ECO:0000256" key="1">
    <source>
        <dbReference type="ARBA" id="ARBA00009085"/>
    </source>
</evidence>
<gene>
    <name evidence="4" type="ORF">CMV_004879</name>
</gene>
<dbReference type="Pfam" id="PF25242">
    <property type="entry name" value="Ubiquitin_UBP8"/>
    <property type="match status" value="1"/>
</dbReference>
<dbReference type="InterPro" id="IPR018200">
    <property type="entry name" value="USP_CS"/>
</dbReference>
<evidence type="ECO:0000259" key="3">
    <source>
        <dbReference type="PROSITE" id="PS50235"/>
    </source>
</evidence>
<dbReference type="GO" id="GO:0006508">
    <property type="term" value="P:proteolysis"/>
    <property type="evidence" value="ECO:0007669"/>
    <property type="project" value="UniProtKB-KW"/>
</dbReference>
<evidence type="ECO:0000313" key="4">
    <source>
        <dbReference type="EMBL" id="KAF3971531.1"/>
    </source>
</evidence>
<name>A0A8J4W4N2_9ROSI</name>
<dbReference type="EC" id="3.4.19.12" evidence="2"/>
<dbReference type="GO" id="GO:0016579">
    <property type="term" value="P:protein deubiquitination"/>
    <property type="evidence" value="ECO:0007669"/>
    <property type="project" value="InterPro"/>
</dbReference>
<dbReference type="OrthoDB" id="292964at2759"/>
<dbReference type="AlphaFoldDB" id="A0A8J4W4N2"/>
<organism evidence="4 5">
    <name type="scientific">Castanea mollissima</name>
    <name type="common">Chinese chestnut</name>
    <dbReference type="NCBI Taxonomy" id="60419"/>
    <lineage>
        <taxon>Eukaryota</taxon>
        <taxon>Viridiplantae</taxon>
        <taxon>Streptophyta</taxon>
        <taxon>Embryophyta</taxon>
        <taxon>Tracheophyta</taxon>
        <taxon>Spermatophyta</taxon>
        <taxon>Magnoliopsida</taxon>
        <taxon>eudicotyledons</taxon>
        <taxon>Gunneridae</taxon>
        <taxon>Pentapetalae</taxon>
        <taxon>rosids</taxon>
        <taxon>fabids</taxon>
        <taxon>Fagales</taxon>
        <taxon>Fagaceae</taxon>
        <taxon>Castanea</taxon>
    </lineage>
</organism>
<dbReference type="CDD" id="cd02674">
    <property type="entry name" value="Peptidase_C19R"/>
    <property type="match status" value="1"/>
</dbReference>
<comment type="function">
    <text evidence="2">Recognizes and hydrolyzes the peptide bond at the C-terminal Gly of ubiquitin. Involved in the processing of poly-ubiquitin precursors as well as that of ubiquitinated proteins.</text>
</comment>
<dbReference type="InterPro" id="IPR028889">
    <property type="entry name" value="USP"/>
</dbReference>
<comment type="similarity">
    <text evidence="1 2">Belongs to the peptidase C19 family.</text>
</comment>
<keyword evidence="2" id="KW-0833">Ubl conjugation pathway</keyword>
<comment type="caution">
    <text evidence="4">The sequence shown here is derived from an EMBL/GenBank/DDBJ whole genome shotgun (WGS) entry which is preliminary data.</text>
</comment>
<dbReference type="Gene3D" id="3.90.70.10">
    <property type="entry name" value="Cysteine proteinases"/>
    <property type="match status" value="2"/>
</dbReference>
<feature type="domain" description="USP" evidence="3">
    <location>
        <begin position="364"/>
        <end position="953"/>
    </location>
</feature>
<dbReference type="PROSITE" id="PS00972">
    <property type="entry name" value="USP_1"/>
    <property type="match status" value="1"/>
</dbReference>
<dbReference type="InterPro" id="IPR050185">
    <property type="entry name" value="Ub_carboxyl-term_hydrolase"/>
</dbReference>
<dbReference type="SUPFAM" id="SSF54001">
    <property type="entry name" value="Cysteine proteinases"/>
    <property type="match status" value="1"/>
</dbReference>
<dbReference type="PANTHER" id="PTHR21646:SF75">
    <property type="entry name" value="UBIQUITIN CARBOXYL-TERMINAL HYDROLASE"/>
    <property type="match status" value="1"/>
</dbReference>
<reference evidence="4" key="1">
    <citation type="submission" date="2020-03" db="EMBL/GenBank/DDBJ databases">
        <title>Castanea mollissima Vanexum genome sequencing.</title>
        <authorList>
            <person name="Staton M."/>
        </authorList>
    </citation>
    <scope>NUCLEOTIDE SEQUENCE</scope>
    <source>
        <tissue evidence="4">Leaf</tissue>
    </source>
</reference>
<dbReference type="GO" id="GO:0004843">
    <property type="term" value="F:cysteine-type deubiquitinase activity"/>
    <property type="evidence" value="ECO:0007669"/>
    <property type="project" value="UniProtKB-UniRule"/>
</dbReference>
<evidence type="ECO:0000313" key="5">
    <source>
        <dbReference type="Proteomes" id="UP000737018"/>
    </source>
</evidence>
<proteinExistence type="inferred from homology"/>
<dbReference type="Proteomes" id="UP000737018">
    <property type="component" value="Unassembled WGS sequence"/>
</dbReference>
<dbReference type="InterPro" id="IPR057372">
    <property type="entry name" value="Ubiquitin_UBP8/5"/>
</dbReference>
<protein>
    <recommendedName>
        <fullName evidence="2">Ubiquitin carboxyl-terminal hydrolase</fullName>
        <ecNumber evidence="2">3.4.19.12</ecNumber>
    </recommendedName>
</protein>
<dbReference type="PROSITE" id="PS00973">
    <property type="entry name" value="USP_2"/>
    <property type="match status" value="1"/>
</dbReference>
<sequence length="956" mass="108580">MTRRLYEKLRLLSSHSQRLFFSSRPTRFLSLKLPHFCSLTSTFQLCKYLARAFASKTLAFFSSISMDDPFFSSLDDDPWSDNSEYLSRFRPLRTLPDDDDYDFGASASDSDSAIDKLYLVPYRWWKEAQRDDDNEIGGVLYSVSLNDDIESEIVLDLRKKEDSRNAEKEEEGFSGREYALLPQPMWLWALKRHNDLNAAVYHGSLYGDGDSLQDIFPIQISLFVLWETNSLVVKISQKDNVLEFYKRACKVFSSKSAPLNIWDFSGQTTQVFLENKINLLNESSGQAQKEILLELQVYGFSDTLRGIDERNNEIALVQSKMEGPFRSGSLKMNGSTDKVGSLLALTSSSQSGGSYRGAASLGLTGLQNLGNTCFMNSAIQCLVHTPELVDYFLGDYPKEINYDNPLGMKGELALAFGDLLRKLWAPGARPVAPRMFKSKLANFAPQFSGYNQHDSQEFLAFLLDGLHEDLNRVKCKPYIEAKGLEDLPDEEAAEEYWKNHLARNDSIIVDSCQGQFRSTLICPLCKKVSVTFDPFMYLSLPLPSTVMRTMTLTVMSSDGITLPSTYTITVPDCGKLTDLIVALSAACSLRDDETLLVAEVYMNRILNWLEPSGSIALIRDDDKLVAYRLPKDCEKSPLVVFKHKKIDHWPYSFTPNKMFGIPLVARLPDLSCGSDIRKKFLKLLNPFLMPIEDVLNDCDDEEGSSGNEDSEMLDATSPTVLDTNAGSDSKTLDETHFGTDFQFQIGPLFSEIKMDEPLQVSGLAKELEVHVVWSDKMIDKYDTCILSSFPEVFKPQTFMKRPQESVSLYKCLEAFLKEEPLGPEDMWYCPSCKKPRQAIKKLDLWRLPEILVIHLKRFSYNRYFKNKLETFVDFPVDDLNFSTYIAHKNSQFSNRYILYAISNHYGGLGGGHYTASINLGYGMWYEFDDEKVNPVSEDRIKTSAAYVLFYRRVPDA</sequence>
<dbReference type="PANTHER" id="PTHR21646">
    <property type="entry name" value="UBIQUITIN CARBOXYL-TERMINAL HYDROLASE"/>
    <property type="match status" value="1"/>
</dbReference>
<keyword evidence="2" id="KW-0788">Thiol protease</keyword>
<keyword evidence="2" id="KW-0645">Protease</keyword>
<dbReference type="PROSITE" id="PS50235">
    <property type="entry name" value="USP_3"/>
    <property type="match status" value="1"/>
</dbReference>
<keyword evidence="5" id="KW-1185">Reference proteome</keyword>
<accession>A0A8J4W4N2</accession>
<keyword evidence="2" id="KW-0378">Hydrolase</keyword>
<dbReference type="Pfam" id="PF00443">
    <property type="entry name" value="UCH"/>
    <property type="match status" value="1"/>
</dbReference>